<sequence>MYPRPTMVRALLVICIRVYLSPQCSVGKKATISQTWSAMIRKVDMMKNLQFITSIYNGLWPPFPFKAYAGSRSGVGFVGRTGEIDGINPGDCSCI</sequence>
<proteinExistence type="predicted"/>
<gene>
    <name evidence="2" type="ORF">BDU57DRAFT_511477</name>
</gene>
<evidence type="ECO:0000256" key="1">
    <source>
        <dbReference type="SAM" id="SignalP"/>
    </source>
</evidence>
<name>A0A6A5QTM6_AMPQU</name>
<accession>A0A6A5QTM6</accession>
<evidence type="ECO:0000313" key="3">
    <source>
        <dbReference type="Proteomes" id="UP000800096"/>
    </source>
</evidence>
<feature type="signal peptide" evidence="1">
    <location>
        <begin position="1"/>
        <end position="21"/>
    </location>
</feature>
<organism evidence="2 3">
    <name type="scientific">Ampelomyces quisqualis</name>
    <name type="common">Powdery mildew agent</name>
    <dbReference type="NCBI Taxonomy" id="50730"/>
    <lineage>
        <taxon>Eukaryota</taxon>
        <taxon>Fungi</taxon>
        <taxon>Dikarya</taxon>
        <taxon>Ascomycota</taxon>
        <taxon>Pezizomycotina</taxon>
        <taxon>Dothideomycetes</taxon>
        <taxon>Pleosporomycetidae</taxon>
        <taxon>Pleosporales</taxon>
        <taxon>Pleosporineae</taxon>
        <taxon>Phaeosphaeriaceae</taxon>
        <taxon>Ampelomyces</taxon>
    </lineage>
</organism>
<protein>
    <recommendedName>
        <fullName evidence="4">Secreted protein</fullName>
    </recommendedName>
</protein>
<keyword evidence="3" id="KW-1185">Reference proteome</keyword>
<evidence type="ECO:0000313" key="2">
    <source>
        <dbReference type="EMBL" id="KAF1918739.1"/>
    </source>
</evidence>
<keyword evidence="1" id="KW-0732">Signal</keyword>
<feature type="chain" id="PRO_5025661882" description="Secreted protein" evidence="1">
    <location>
        <begin position="22"/>
        <end position="95"/>
    </location>
</feature>
<dbReference type="EMBL" id="ML979133">
    <property type="protein sequence ID" value="KAF1918739.1"/>
    <property type="molecule type" value="Genomic_DNA"/>
</dbReference>
<reference evidence="2" key="1">
    <citation type="journal article" date="2020" name="Stud. Mycol.">
        <title>101 Dothideomycetes genomes: a test case for predicting lifestyles and emergence of pathogens.</title>
        <authorList>
            <person name="Haridas S."/>
            <person name="Albert R."/>
            <person name="Binder M."/>
            <person name="Bloem J."/>
            <person name="Labutti K."/>
            <person name="Salamov A."/>
            <person name="Andreopoulos B."/>
            <person name="Baker S."/>
            <person name="Barry K."/>
            <person name="Bills G."/>
            <person name="Bluhm B."/>
            <person name="Cannon C."/>
            <person name="Castanera R."/>
            <person name="Culley D."/>
            <person name="Daum C."/>
            <person name="Ezra D."/>
            <person name="Gonzalez J."/>
            <person name="Henrissat B."/>
            <person name="Kuo A."/>
            <person name="Liang C."/>
            <person name="Lipzen A."/>
            <person name="Lutzoni F."/>
            <person name="Magnuson J."/>
            <person name="Mondo S."/>
            <person name="Nolan M."/>
            <person name="Ohm R."/>
            <person name="Pangilinan J."/>
            <person name="Park H.-J."/>
            <person name="Ramirez L."/>
            <person name="Alfaro M."/>
            <person name="Sun H."/>
            <person name="Tritt A."/>
            <person name="Yoshinaga Y."/>
            <person name="Zwiers L.-H."/>
            <person name="Turgeon B."/>
            <person name="Goodwin S."/>
            <person name="Spatafora J."/>
            <person name="Crous P."/>
            <person name="Grigoriev I."/>
        </authorList>
    </citation>
    <scope>NUCLEOTIDE SEQUENCE</scope>
    <source>
        <strain evidence="2">HMLAC05119</strain>
    </source>
</reference>
<evidence type="ECO:0008006" key="4">
    <source>
        <dbReference type="Google" id="ProtNLM"/>
    </source>
</evidence>
<dbReference type="Proteomes" id="UP000800096">
    <property type="component" value="Unassembled WGS sequence"/>
</dbReference>
<dbReference type="AlphaFoldDB" id="A0A6A5QTM6"/>